<dbReference type="EMBL" id="CM042042">
    <property type="protein sequence ID" value="KAI3703814.1"/>
    <property type="molecule type" value="Genomic_DNA"/>
</dbReference>
<reference evidence="1 2" key="2">
    <citation type="journal article" date="2022" name="Mol. Ecol. Resour.">
        <title>The genomes of chicory, endive, great burdock and yacon provide insights into Asteraceae paleo-polyploidization history and plant inulin production.</title>
        <authorList>
            <person name="Fan W."/>
            <person name="Wang S."/>
            <person name="Wang H."/>
            <person name="Wang A."/>
            <person name="Jiang F."/>
            <person name="Liu H."/>
            <person name="Zhao H."/>
            <person name="Xu D."/>
            <person name="Zhang Y."/>
        </authorList>
    </citation>
    <scope>NUCLEOTIDE SEQUENCE [LARGE SCALE GENOMIC DNA]</scope>
    <source>
        <strain evidence="2">cv. Yunnan</strain>
        <tissue evidence="1">Leaves</tissue>
    </source>
</reference>
<evidence type="ECO:0000313" key="2">
    <source>
        <dbReference type="Proteomes" id="UP001056120"/>
    </source>
</evidence>
<evidence type="ECO:0000313" key="1">
    <source>
        <dbReference type="EMBL" id="KAI3703814.1"/>
    </source>
</evidence>
<proteinExistence type="predicted"/>
<keyword evidence="2" id="KW-1185">Reference proteome</keyword>
<sequence length="67" mass="7876">MDLESELPWGSVGSWPFENLLMIKFFLHGHMFNQLEPHFTSEKLFNDSCLVILWFNLISLEYGKLGK</sequence>
<comment type="caution">
    <text evidence="1">The sequence shown here is derived from an EMBL/GenBank/DDBJ whole genome shotgun (WGS) entry which is preliminary data.</text>
</comment>
<reference evidence="2" key="1">
    <citation type="journal article" date="2022" name="Mol. Ecol. Resour.">
        <title>The genomes of chicory, endive, great burdock and yacon provide insights into Asteraceae palaeo-polyploidization history and plant inulin production.</title>
        <authorList>
            <person name="Fan W."/>
            <person name="Wang S."/>
            <person name="Wang H."/>
            <person name="Wang A."/>
            <person name="Jiang F."/>
            <person name="Liu H."/>
            <person name="Zhao H."/>
            <person name="Xu D."/>
            <person name="Zhang Y."/>
        </authorList>
    </citation>
    <scope>NUCLEOTIDE SEQUENCE [LARGE SCALE GENOMIC DNA]</scope>
    <source>
        <strain evidence="2">cv. Yunnan</strain>
    </source>
</reference>
<gene>
    <name evidence="1" type="ORF">L1987_74009</name>
</gene>
<dbReference type="Proteomes" id="UP001056120">
    <property type="component" value="Linkage Group LG25"/>
</dbReference>
<accession>A0ACB9A0T4</accession>
<organism evidence="1 2">
    <name type="scientific">Smallanthus sonchifolius</name>
    <dbReference type="NCBI Taxonomy" id="185202"/>
    <lineage>
        <taxon>Eukaryota</taxon>
        <taxon>Viridiplantae</taxon>
        <taxon>Streptophyta</taxon>
        <taxon>Embryophyta</taxon>
        <taxon>Tracheophyta</taxon>
        <taxon>Spermatophyta</taxon>
        <taxon>Magnoliopsida</taxon>
        <taxon>eudicotyledons</taxon>
        <taxon>Gunneridae</taxon>
        <taxon>Pentapetalae</taxon>
        <taxon>asterids</taxon>
        <taxon>campanulids</taxon>
        <taxon>Asterales</taxon>
        <taxon>Asteraceae</taxon>
        <taxon>Asteroideae</taxon>
        <taxon>Heliantheae alliance</taxon>
        <taxon>Millerieae</taxon>
        <taxon>Smallanthus</taxon>
    </lineage>
</organism>
<name>A0ACB9A0T4_9ASTR</name>
<protein>
    <submittedName>
        <fullName evidence="1">Uncharacterized protein</fullName>
    </submittedName>
</protein>